<evidence type="ECO:0000313" key="2">
    <source>
        <dbReference type="Proteomes" id="UP001516400"/>
    </source>
</evidence>
<dbReference type="Proteomes" id="UP001516400">
    <property type="component" value="Unassembled WGS sequence"/>
</dbReference>
<sequence>MAHVLLHCINTSIKSSEITNELLTNLLTPIPKIVNTCKASEFRPINSLPCVEKILESVVYA</sequence>
<gene>
    <name evidence="1" type="ORF">HHI36_011377</name>
</gene>
<name>A0ABD2MLY1_9CUCU</name>
<dbReference type="AlphaFoldDB" id="A0ABD2MLY1"/>
<dbReference type="EMBL" id="JABFTP020000001">
    <property type="protein sequence ID" value="KAL3267244.1"/>
    <property type="molecule type" value="Genomic_DNA"/>
</dbReference>
<protein>
    <submittedName>
        <fullName evidence="1">Uncharacterized protein</fullName>
    </submittedName>
</protein>
<organism evidence="1 2">
    <name type="scientific">Cryptolaemus montrouzieri</name>
    <dbReference type="NCBI Taxonomy" id="559131"/>
    <lineage>
        <taxon>Eukaryota</taxon>
        <taxon>Metazoa</taxon>
        <taxon>Ecdysozoa</taxon>
        <taxon>Arthropoda</taxon>
        <taxon>Hexapoda</taxon>
        <taxon>Insecta</taxon>
        <taxon>Pterygota</taxon>
        <taxon>Neoptera</taxon>
        <taxon>Endopterygota</taxon>
        <taxon>Coleoptera</taxon>
        <taxon>Polyphaga</taxon>
        <taxon>Cucujiformia</taxon>
        <taxon>Coccinelloidea</taxon>
        <taxon>Coccinellidae</taxon>
        <taxon>Scymninae</taxon>
        <taxon>Scymnini</taxon>
        <taxon>Cryptolaemus</taxon>
    </lineage>
</organism>
<reference evidence="1 2" key="1">
    <citation type="journal article" date="2021" name="BMC Biol.">
        <title>Horizontally acquired antibacterial genes associated with adaptive radiation of ladybird beetles.</title>
        <authorList>
            <person name="Li H.S."/>
            <person name="Tang X.F."/>
            <person name="Huang Y.H."/>
            <person name="Xu Z.Y."/>
            <person name="Chen M.L."/>
            <person name="Du X.Y."/>
            <person name="Qiu B.Y."/>
            <person name="Chen P.T."/>
            <person name="Zhang W."/>
            <person name="Slipinski A."/>
            <person name="Escalona H.E."/>
            <person name="Waterhouse R.M."/>
            <person name="Zwick A."/>
            <person name="Pang H."/>
        </authorList>
    </citation>
    <scope>NUCLEOTIDE SEQUENCE [LARGE SCALE GENOMIC DNA]</scope>
    <source>
        <strain evidence="1">SYSU2018</strain>
    </source>
</reference>
<proteinExistence type="predicted"/>
<evidence type="ECO:0000313" key="1">
    <source>
        <dbReference type="EMBL" id="KAL3267244.1"/>
    </source>
</evidence>
<feature type="non-terminal residue" evidence="1">
    <location>
        <position position="61"/>
    </location>
</feature>
<keyword evidence="2" id="KW-1185">Reference proteome</keyword>
<accession>A0ABD2MLY1</accession>
<comment type="caution">
    <text evidence="1">The sequence shown here is derived from an EMBL/GenBank/DDBJ whole genome shotgun (WGS) entry which is preliminary data.</text>
</comment>